<dbReference type="InterPro" id="IPR025902">
    <property type="entry name" value="LssY-like-C_dom"/>
</dbReference>
<name>A0A939DH27_9GAMM</name>
<feature type="domain" description="LssY-like C-terminal" evidence="3">
    <location>
        <begin position="215"/>
        <end position="392"/>
    </location>
</feature>
<keyword evidence="2" id="KW-0732">Signal</keyword>
<comment type="caution">
    <text evidence="4">The sequence shown here is derived from an EMBL/GenBank/DDBJ whole genome shotgun (WGS) entry which is preliminary data.</text>
</comment>
<reference evidence="4" key="1">
    <citation type="submission" date="2021-02" db="EMBL/GenBank/DDBJ databases">
        <title>PHA producing bacteria isolated from coastal sediment in Guangdong, Shenzhen.</title>
        <authorList>
            <person name="Zheng W."/>
            <person name="Yu S."/>
            <person name="Huang Y."/>
        </authorList>
    </citation>
    <scope>NUCLEOTIDE SEQUENCE</scope>
    <source>
        <strain evidence="4">TN14-10</strain>
    </source>
</reference>
<organism evidence="4 5">
    <name type="scientific">Parahaliea mediterranea</name>
    <dbReference type="NCBI Taxonomy" id="651086"/>
    <lineage>
        <taxon>Bacteria</taxon>
        <taxon>Pseudomonadati</taxon>
        <taxon>Pseudomonadota</taxon>
        <taxon>Gammaproteobacteria</taxon>
        <taxon>Cellvibrionales</taxon>
        <taxon>Halieaceae</taxon>
        <taxon>Parahaliea</taxon>
    </lineage>
</organism>
<evidence type="ECO:0000313" key="5">
    <source>
        <dbReference type="Proteomes" id="UP000664303"/>
    </source>
</evidence>
<protein>
    <submittedName>
        <fullName evidence="4">LssY C-terminal domain-containing protein</fullName>
    </submittedName>
</protein>
<feature type="chain" id="PRO_5037796025" evidence="2">
    <location>
        <begin position="21"/>
        <end position="464"/>
    </location>
</feature>
<evidence type="ECO:0000313" key="4">
    <source>
        <dbReference type="EMBL" id="MBN7798066.1"/>
    </source>
</evidence>
<evidence type="ECO:0000256" key="1">
    <source>
        <dbReference type="SAM" id="MobiDB-lite"/>
    </source>
</evidence>
<dbReference type="PROSITE" id="PS51257">
    <property type="entry name" value="PROKAR_LIPOPROTEIN"/>
    <property type="match status" value="1"/>
</dbReference>
<dbReference type="Proteomes" id="UP000664303">
    <property type="component" value="Unassembled WGS sequence"/>
</dbReference>
<feature type="signal peptide" evidence="2">
    <location>
        <begin position="1"/>
        <end position="20"/>
    </location>
</feature>
<accession>A0A939DH27</accession>
<dbReference type="Pfam" id="PF14067">
    <property type="entry name" value="LssY_C"/>
    <property type="match status" value="1"/>
</dbReference>
<gene>
    <name evidence="4" type="ORF">JYP50_15765</name>
</gene>
<dbReference type="AlphaFoldDB" id="A0A939DH27"/>
<dbReference type="RefSeq" id="WP_206561517.1">
    <property type="nucleotide sequence ID" value="NZ_JAFKCZ010000012.1"/>
</dbReference>
<evidence type="ECO:0000259" key="3">
    <source>
        <dbReference type="Pfam" id="PF14067"/>
    </source>
</evidence>
<dbReference type="EMBL" id="JAFKCZ010000012">
    <property type="protein sequence ID" value="MBN7798066.1"/>
    <property type="molecule type" value="Genomic_DNA"/>
</dbReference>
<keyword evidence="5" id="KW-1185">Reference proteome</keyword>
<evidence type="ECO:0000256" key="2">
    <source>
        <dbReference type="SAM" id="SignalP"/>
    </source>
</evidence>
<feature type="region of interest" description="Disordered" evidence="1">
    <location>
        <begin position="442"/>
        <end position="464"/>
    </location>
</feature>
<sequence length="464" mass="50311">MSLPERPAYCWVLAACLLLAGCGASTPRQDSAQGGASNDFRTQTRHDVTVSTTLLTDGQARQVYGVDLADVGLQAIWLRMENRSDHSHWLLVAALDANYFAPGEAAALFTPGLMGEDETRLVQRFNDLAMPLKSPPGAITEGYVLAPRHEGGRYLAVTLAGEKHSLHFDFAVTLPDGTFDFESLEPEQIYAGQVRPDLDLDALQARLRGLPCCTTDKKAQGQGDPVNLVFLGNLGDVLAGLSRAGWSFTHKINLDTVRRLIGAGISGGAYPVAPVSPLYLFDRPQDLALQRARNTILQRNHIRLWLAPFRHQERSVWVGQVSRDVSIKPTLRSPNFVTHVIDPNVDEARENLLQSLMLAGVLQRFAFAAGAPVGDLDEPRKNLTGDPYISDGLRLVAQVSGRSTTALGDIEFLDWQDSPDPLLAPRARRCRAVAGDDCTFLPPGVTPPSGNGGQRDVATGGQNP</sequence>
<proteinExistence type="predicted"/>